<feature type="transmembrane region" description="Helical" evidence="9">
    <location>
        <begin position="209"/>
        <end position="230"/>
    </location>
</feature>
<evidence type="ECO:0000256" key="2">
    <source>
        <dbReference type="ARBA" id="ARBA00022064"/>
    </source>
</evidence>
<dbReference type="PANTHER" id="PTHR21212">
    <property type="entry name" value="BERNARDINELLI-SEIP CONGENITAL LIPODYSTROPHY 2 HOMOLOG BSCL2 PROTEIN"/>
    <property type="match status" value="1"/>
</dbReference>
<dbReference type="RefSeq" id="XP_024350841.1">
    <property type="nucleotide sequence ID" value="XM_024494793.1"/>
</dbReference>
<evidence type="ECO:0000256" key="5">
    <source>
        <dbReference type="ARBA" id="ARBA00022989"/>
    </source>
</evidence>
<dbReference type="OrthoDB" id="3990054at2759"/>
<name>W6UE13_ECHGR</name>
<feature type="transmembrane region" description="Helical" evidence="9">
    <location>
        <begin position="185"/>
        <end position="203"/>
    </location>
</feature>
<dbReference type="GeneID" id="36341259"/>
<dbReference type="GO" id="GO:0006629">
    <property type="term" value="P:lipid metabolic process"/>
    <property type="evidence" value="ECO:0007669"/>
    <property type="project" value="UniProtKB-KW"/>
</dbReference>
<dbReference type="InterPro" id="IPR009617">
    <property type="entry name" value="Seipin"/>
</dbReference>
<dbReference type="CTD" id="36341259"/>
<feature type="transmembrane region" description="Helical" evidence="9">
    <location>
        <begin position="15"/>
        <end position="36"/>
    </location>
</feature>
<dbReference type="GO" id="GO:0005789">
    <property type="term" value="C:endoplasmic reticulum membrane"/>
    <property type="evidence" value="ECO:0007669"/>
    <property type="project" value="UniProtKB-SubCell"/>
</dbReference>
<sequence>MVCWLGFFSVNDSSLELLICHILFVLCALVTFRIICHICVPNLSSLHEVNLGFVSSKKNGRVFSTDEFPLSEFGASFFTPGQGYKIELLISVPDSPQNRDVDMSSLRLQLYSLDKNHSITFSNTLLPIYRPWLIDTMDTIFYAPFYLFNFCKKEQRLCVVFSSNYHDNQDFPTFSGRLVLETSGLRWYSATLTISAVLNPLLWLIYQHIWLVGLVFVIVVTLALDCLTFCGQMLRRYHHRADTKPLPPQASTIQTNVKEKAKDEGEEDAPSVESISPSVATEEYDQ</sequence>
<keyword evidence="7 9" id="KW-0472">Membrane</keyword>
<evidence type="ECO:0000313" key="10">
    <source>
        <dbReference type="EMBL" id="EUB59645.1"/>
    </source>
</evidence>
<keyword evidence="4" id="KW-0256">Endoplasmic reticulum</keyword>
<comment type="caution">
    <text evidence="10">The sequence shown here is derived from an EMBL/GenBank/DDBJ whole genome shotgun (WGS) entry which is preliminary data.</text>
</comment>
<evidence type="ECO:0000256" key="6">
    <source>
        <dbReference type="ARBA" id="ARBA00023098"/>
    </source>
</evidence>
<evidence type="ECO:0000313" key="11">
    <source>
        <dbReference type="Proteomes" id="UP000019149"/>
    </source>
</evidence>
<dbReference type="EMBL" id="APAU02000041">
    <property type="protein sequence ID" value="EUB59645.1"/>
    <property type="molecule type" value="Genomic_DNA"/>
</dbReference>
<dbReference type="OMA" id="FCKKEQR"/>
<dbReference type="Pfam" id="PF06775">
    <property type="entry name" value="Seipin"/>
    <property type="match status" value="1"/>
</dbReference>
<dbReference type="AlphaFoldDB" id="W6UE13"/>
<evidence type="ECO:0000256" key="9">
    <source>
        <dbReference type="SAM" id="Phobius"/>
    </source>
</evidence>
<dbReference type="CDD" id="cd23995">
    <property type="entry name" value="Seipin_BSCL2_like"/>
    <property type="match status" value="1"/>
</dbReference>
<evidence type="ECO:0000256" key="8">
    <source>
        <dbReference type="SAM" id="MobiDB-lite"/>
    </source>
</evidence>
<keyword evidence="5 9" id="KW-1133">Transmembrane helix</keyword>
<evidence type="ECO:0000256" key="4">
    <source>
        <dbReference type="ARBA" id="ARBA00022824"/>
    </source>
</evidence>
<gene>
    <name evidence="10" type="ORF">EGR_05544</name>
</gene>
<keyword evidence="3 9" id="KW-0812">Transmembrane</keyword>
<evidence type="ECO:0000256" key="7">
    <source>
        <dbReference type="ARBA" id="ARBA00023136"/>
    </source>
</evidence>
<dbReference type="KEGG" id="egl:EGR_05544"/>
<proteinExistence type="predicted"/>
<dbReference type="STRING" id="6210.W6UE13"/>
<evidence type="ECO:0000256" key="1">
    <source>
        <dbReference type="ARBA" id="ARBA00004477"/>
    </source>
</evidence>
<comment type="subcellular location">
    <subcellularLocation>
        <location evidence="1">Endoplasmic reticulum membrane</location>
        <topology evidence="1">Multi-pass membrane protein</topology>
    </subcellularLocation>
</comment>
<reference evidence="10 11" key="1">
    <citation type="journal article" date="2013" name="Nat. Genet.">
        <title>The genome of the hydatid tapeworm Echinococcus granulosus.</title>
        <authorList>
            <person name="Zheng H."/>
            <person name="Zhang W."/>
            <person name="Zhang L."/>
            <person name="Zhang Z."/>
            <person name="Li J."/>
            <person name="Lu G."/>
            <person name="Zhu Y."/>
            <person name="Wang Y."/>
            <person name="Huang Y."/>
            <person name="Liu J."/>
            <person name="Kang H."/>
            <person name="Chen J."/>
            <person name="Wang L."/>
            <person name="Chen A."/>
            <person name="Yu S."/>
            <person name="Gao Z."/>
            <person name="Jin L."/>
            <person name="Gu W."/>
            <person name="Wang Z."/>
            <person name="Zhao L."/>
            <person name="Shi B."/>
            <person name="Wen H."/>
            <person name="Lin R."/>
            <person name="Jones M.K."/>
            <person name="Brejova B."/>
            <person name="Vinar T."/>
            <person name="Zhao G."/>
            <person name="McManus D.P."/>
            <person name="Chen Z."/>
            <person name="Zhou Y."/>
            <person name="Wang S."/>
        </authorList>
    </citation>
    <scope>NUCLEOTIDE SEQUENCE [LARGE SCALE GENOMIC DNA]</scope>
</reference>
<dbReference type="Proteomes" id="UP000019149">
    <property type="component" value="Unassembled WGS sequence"/>
</dbReference>
<dbReference type="GO" id="GO:0140042">
    <property type="term" value="P:lipid droplet formation"/>
    <property type="evidence" value="ECO:0007669"/>
    <property type="project" value="UniProtKB-ARBA"/>
</dbReference>
<keyword evidence="6" id="KW-0443">Lipid metabolism</keyword>
<organism evidence="10 11">
    <name type="scientific">Echinococcus granulosus</name>
    <name type="common">Hydatid tapeworm</name>
    <dbReference type="NCBI Taxonomy" id="6210"/>
    <lineage>
        <taxon>Eukaryota</taxon>
        <taxon>Metazoa</taxon>
        <taxon>Spiralia</taxon>
        <taxon>Lophotrochozoa</taxon>
        <taxon>Platyhelminthes</taxon>
        <taxon>Cestoda</taxon>
        <taxon>Eucestoda</taxon>
        <taxon>Cyclophyllidea</taxon>
        <taxon>Taeniidae</taxon>
        <taxon>Echinococcus</taxon>
        <taxon>Echinococcus granulosus group</taxon>
    </lineage>
</organism>
<accession>W6UE13</accession>
<evidence type="ECO:0000256" key="3">
    <source>
        <dbReference type="ARBA" id="ARBA00022692"/>
    </source>
</evidence>
<feature type="region of interest" description="Disordered" evidence="8">
    <location>
        <begin position="245"/>
        <end position="286"/>
    </location>
</feature>
<protein>
    <recommendedName>
        <fullName evidence="2">Seipin</fullName>
    </recommendedName>
</protein>
<keyword evidence="11" id="KW-1185">Reference proteome</keyword>
<dbReference type="PANTHER" id="PTHR21212:SF0">
    <property type="entry name" value="SEIPIN"/>
    <property type="match status" value="1"/>
</dbReference>